<organism evidence="2">
    <name type="scientific">Myoviridae sp. ctyWv1</name>
    <dbReference type="NCBI Taxonomy" id="2826718"/>
    <lineage>
        <taxon>Viruses</taxon>
        <taxon>Duplodnaviria</taxon>
        <taxon>Heunggongvirae</taxon>
        <taxon>Uroviricota</taxon>
        <taxon>Caudoviricetes</taxon>
    </lineage>
</organism>
<sequence length="381" mass="45384">MKIKNVYDIIFSMDNLYDAFLDASESRRYNRDVLRFGYDSWTNLEELRERVLRGEYEIDRYFIFFVYEPKKRMIMSIAFEHRVVQWAIYRVVNPMLIKGYIKDSYGCIPGRGALGAMTRLRGWLEYVSKKDGDWYYLKLDISKYFYRISHRVLKNILRKKIKDERLLEVLFGIIDCKHTPFGLPPGKSPGDVPLEERLFDVGMPIGNLLSQMFANIYLNELDQFCKRVLGIKYYVRYMDDIIILSNSKAQLHEWRWTIDAFLEKELELSLNQKTCIRPINQGIEFVGYRLWYNKVVLRKSTTLGMKRSLRGVANKYHDYEMTLEQVAQTFNSYTGMLEHTDSEELLASLYTDMILTHGERRENEERFIQMLPQEEEMLYGI</sequence>
<proteinExistence type="predicted"/>
<dbReference type="InterPro" id="IPR043502">
    <property type="entry name" value="DNA/RNA_pol_sf"/>
</dbReference>
<evidence type="ECO:0000313" key="2">
    <source>
        <dbReference type="EMBL" id="DAE23518.1"/>
    </source>
</evidence>
<dbReference type="CDD" id="cd01646">
    <property type="entry name" value="RT_Bac_retron_I"/>
    <property type="match status" value="1"/>
</dbReference>
<dbReference type="PROSITE" id="PS50878">
    <property type="entry name" value="RT_POL"/>
    <property type="match status" value="1"/>
</dbReference>
<feature type="domain" description="Reverse transcriptase" evidence="1">
    <location>
        <begin position="1"/>
        <end position="290"/>
    </location>
</feature>
<dbReference type="PANTHER" id="PTHR34047">
    <property type="entry name" value="NUCLEAR INTRON MATURASE 1, MITOCHONDRIAL-RELATED"/>
    <property type="match status" value="1"/>
</dbReference>
<accession>A0A8S5QWD3</accession>
<dbReference type="InterPro" id="IPR051083">
    <property type="entry name" value="GrpII_Intron_Splice-Mob/Def"/>
</dbReference>
<evidence type="ECO:0000259" key="1">
    <source>
        <dbReference type="PROSITE" id="PS50878"/>
    </source>
</evidence>
<dbReference type="EMBL" id="BK015755">
    <property type="protein sequence ID" value="DAE23518.1"/>
    <property type="molecule type" value="Genomic_DNA"/>
</dbReference>
<dbReference type="InterPro" id="IPR000477">
    <property type="entry name" value="RT_dom"/>
</dbReference>
<name>A0A8S5QWD3_9CAUD</name>
<protein>
    <recommendedName>
        <fullName evidence="1">Reverse transcriptase domain-containing protein</fullName>
    </recommendedName>
</protein>
<reference evidence="2" key="1">
    <citation type="journal article" date="2021" name="Proc. Natl. Acad. Sci. U.S.A.">
        <title>A Catalog of Tens of Thousands of Viruses from Human Metagenomes Reveals Hidden Associations with Chronic Diseases.</title>
        <authorList>
            <person name="Tisza M.J."/>
            <person name="Buck C.B."/>
        </authorList>
    </citation>
    <scope>NUCLEOTIDE SEQUENCE</scope>
    <source>
        <strain evidence="2">CtyWv1</strain>
    </source>
</reference>
<dbReference type="Pfam" id="PF00078">
    <property type="entry name" value="RVT_1"/>
    <property type="match status" value="1"/>
</dbReference>
<dbReference type="SUPFAM" id="SSF56672">
    <property type="entry name" value="DNA/RNA polymerases"/>
    <property type="match status" value="1"/>
</dbReference>
<dbReference type="PANTHER" id="PTHR34047:SF8">
    <property type="entry name" value="PROTEIN YKFC"/>
    <property type="match status" value="1"/>
</dbReference>